<name>A0A6A6R6Q9_9PEZI</name>
<sequence>MSHGGPPALACLRAVEARGPEKCRRWACHPHPRPRGAGDSKSTWSCRIQVGGCRAQPPSTQHCPANHSHFPCAAAQSNGEPNTDCLRGFEQGGSSDWYPASRLRSPEVYQAPVLGNLLGTMSLGHDYKPPLVIIKMKPGAVESFCAVGMSSMDTQSREG</sequence>
<dbReference type="EMBL" id="MU004183">
    <property type="protein sequence ID" value="KAF2500092.1"/>
    <property type="molecule type" value="Genomic_DNA"/>
</dbReference>
<accession>A0A6A6R6Q9</accession>
<evidence type="ECO:0000313" key="2">
    <source>
        <dbReference type="Proteomes" id="UP000799750"/>
    </source>
</evidence>
<keyword evidence="2" id="KW-1185">Reference proteome</keyword>
<reference evidence="1" key="1">
    <citation type="journal article" date="2020" name="Stud. Mycol.">
        <title>101 Dothideomycetes genomes: a test case for predicting lifestyles and emergence of pathogens.</title>
        <authorList>
            <person name="Haridas S."/>
            <person name="Albert R."/>
            <person name="Binder M."/>
            <person name="Bloem J."/>
            <person name="Labutti K."/>
            <person name="Salamov A."/>
            <person name="Andreopoulos B."/>
            <person name="Baker S."/>
            <person name="Barry K."/>
            <person name="Bills G."/>
            <person name="Bluhm B."/>
            <person name="Cannon C."/>
            <person name="Castanera R."/>
            <person name="Culley D."/>
            <person name="Daum C."/>
            <person name="Ezra D."/>
            <person name="Gonzalez J."/>
            <person name="Henrissat B."/>
            <person name="Kuo A."/>
            <person name="Liang C."/>
            <person name="Lipzen A."/>
            <person name="Lutzoni F."/>
            <person name="Magnuson J."/>
            <person name="Mondo S."/>
            <person name="Nolan M."/>
            <person name="Ohm R."/>
            <person name="Pangilinan J."/>
            <person name="Park H.-J."/>
            <person name="Ramirez L."/>
            <person name="Alfaro M."/>
            <person name="Sun H."/>
            <person name="Tritt A."/>
            <person name="Yoshinaga Y."/>
            <person name="Zwiers L.-H."/>
            <person name="Turgeon B."/>
            <person name="Goodwin S."/>
            <person name="Spatafora J."/>
            <person name="Crous P."/>
            <person name="Grigoriev I."/>
        </authorList>
    </citation>
    <scope>NUCLEOTIDE SEQUENCE</scope>
    <source>
        <strain evidence="1">CBS 269.34</strain>
    </source>
</reference>
<protein>
    <submittedName>
        <fullName evidence="1">Uncharacterized protein</fullName>
    </submittedName>
</protein>
<evidence type="ECO:0000313" key="1">
    <source>
        <dbReference type="EMBL" id="KAF2500092.1"/>
    </source>
</evidence>
<dbReference type="AlphaFoldDB" id="A0A6A6R6Q9"/>
<proteinExistence type="predicted"/>
<gene>
    <name evidence="1" type="ORF">BU16DRAFT_522927</name>
</gene>
<organism evidence="1 2">
    <name type="scientific">Lophium mytilinum</name>
    <dbReference type="NCBI Taxonomy" id="390894"/>
    <lineage>
        <taxon>Eukaryota</taxon>
        <taxon>Fungi</taxon>
        <taxon>Dikarya</taxon>
        <taxon>Ascomycota</taxon>
        <taxon>Pezizomycotina</taxon>
        <taxon>Dothideomycetes</taxon>
        <taxon>Pleosporomycetidae</taxon>
        <taxon>Mytilinidiales</taxon>
        <taxon>Mytilinidiaceae</taxon>
        <taxon>Lophium</taxon>
    </lineage>
</organism>
<dbReference type="Proteomes" id="UP000799750">
    <property type="component" value="Unassembled WGS sequence"/>
</dbReference>